<dbReference type="Proteomes" id="UP000836841">
    <property type="component" value="Chromosome 7"/>
</dbReference>
<dbReference type="SMART" id="SM00645">
    <property type="entry name" value="Pept_C1"/>
    <property type="match status" value="1"/>
</dbReference>
<dbReference type="Gene3D" id="3.90.70.10">
    <property type="entry name" value="Cysteine proteinases"/>
    <property type="match status" value="1"/>
</dbReference>
<keyword evidence="4" id="KW-0788">Thiol protease</keyword>
<evidence type="ECO:0000313" key="7">
    <source>
        <dbReference type="EMBL" id="CAH2078995.1"/>
    </source>
</evidence>
<evidence type="ECO:0000256" key="3">
    <source>
        <dbReference type="ARBA" id="ARBA00022801"/>
    </source>
</evidence>
<keyword evidence="8" id="KW-1185">Reference proteome</keyword>
<keyword evidence="2" id="KW-0645">Protease</keyword>
<dbReference type="InterPro" id="IPR000668">
    <property type="entry name" value="Peptidase_C1A_C"/>
</dbReference>
<dbReference type="AlphaFoldDB" id="A0AAU9T2A3"/>
<accession>A0AAU9T2A3</accession>
<evidence type="ECO:0000256" key="5">
    <source>
        <dbReference type="SAM" id="MobiDB-lite"/>
    </source>
</evidence>
<evidence type="ECO:0000313" key="8">
    <source>
        <dbReference type="Proteomes" id="UP000836841"/>
    </source>
</evidence>
<dbReference type="GO" id="GO:0006508">
    <property type="term" value="P:proteolysis"/>
    <property type="evidence" value="ECO:0007669"/>
    <property type="project" value="UniProtKB-KW"/>
</dbReference>
<dbReference type="Pfam" id="PF00112">
    <property type="entry name" value="Peptidase_C1"/>
    <property type="match status" value="1"/>
</dbReference>
<feature type="compositionally biased region" description="Basic and acidic residues" evidence="5">
    <location>
        <begin position="32"/>
        <end position="43"/>
    </location>
</feature>
<dbReference type="SUPFAM" id="SSF54001">
    <property type="entry name" value="Cysteine proteinases"/>
    <property type="match status" value="1"/>
</dbReference>
<dbReference type="InterPro" id="IPR013128">
    <property type="entry name" value="Peptidase_C1A"/>
</dbReference>
<evidence type="ECO:0000256" key="1">
    <source>
        <dbReference type="ARBA" id="ARBA00008455"/>
    </source>
</evidence>
<dbReference type="PANTHER" id="PTHR12411">
    <property type="entry name" value="CYSTEINE PROTEASE FAMILY C1-RELATED"/>
    <property type="match status" value="1"/>
</dbReference>
<feature type="compositionally biased region" description="Basic and acidic residues" evidence="5">
    <location>
        <begin position="1"/>
        <end position="24"/>
    </location>
</feature>
<name>A0AAU9T2A3_THLAR</name>
<organism evidence="7 8">
    <name type="scientific">Thlaspi arvense</name>
    <name type="common">Field penny-cress</name>
    <dbReference type="NCBI Taxonomy" id="13288"/>
    <lineage>
        <taxon>Eukaryota</taxon>
        <taxon>Viridiplantae</taxon>
        <taxon>Streptophyta</taxon>
        <taxon>Embryophyta</taxon>
        <taxon>Tracheophyta</taxon>
        <taxon>Spermatophyta</taxon>
        <taxon>Magnoliopsida</taxon>
        <taxon>eudicotyledons</taxon>
        <taxon>Gunneridae</taxon>
        <taxon>Pentapetalae</taxon>
        <taxon>rosids</taxon>
        <taxon>malvids</taxon>
        <taxon>Brassicales</taxon>
        <taxon>Brassicaceae</taxon>
        <taxon>Thlaspideae</taxon>
        <taxon>Thlaspi</taxon>
    </lineage>
</organism>
<protein>
    <recommendedName>
        <fullName evidence="6">Peptidase C1A papain C-terminal domain-containing protein</fullName>
    </recommendedName>
</protein>
<comment type="similarity">
    <text evidence="1">Belongs to the peptidase C1 family.</text>
</comment>
<dbReference type="EMBL" id="OU466863">
    <property type="protein sequence ID" value="CAH2078995.1"/>
    <property type="molecule type" value="Genomic_DNA"/>
</dbReference>
<evidence type="ECO:0000256" key="2">
    <source>
        <dbReference type="ARBA" id="ARBA00022670"/>
    </source>
</evidence>
<keyword evidence="3" id="KW-0378">Hydrolase</keyword>
<feature type="region of interest" description="Disordered" evidence="5">
    <location>
        <begin position="1"/>
        <end position="43"/>
    </location>
</feature>
<evidence type="ECO:0000256" key="4">
    <source>
        <dbReference type="ARBA" id="ARBA00022807"/>
    </source>
</evidence>
<gene>
    <name evidence="7" type="ORF">TAV2_LOCUS23479</name>
</gene>
<sequence length="271" mass="31349">MDTGGKRSEKDDRKKNKGKEKQIVEEEIAEEEMPRNRKYMDDEKKSKKGSKFLMMEILYLGIISNVLTQKHHLICWAIAFIRSVEALFNIGKRLEDQKSFSIQHLINNIEIGSLGLKESTDLGKFVAEKGILEEAECSYTRAKDTCVHENPKMERIDRLVVIKEVDDVDLARLVWKHPVVGVVPLWSDFESYKSGIYRPQKEINLQLHAILILGFGVDEHGNYYWIIQNSGGRNWGEGGFGRLYRESRRGSGSLFMEVYYAEKKGYPQKRK</sequence>
<dbReference type="InterPro" id="IPR038765">
    <property type="entry name" value="Papain-like_cys_pep_sf"/>
</dbReference>
<reference evidence="7 8" key="1">
    <citation type="submission" date="2022-03" db="EMBL/GenBank/DDBJ databases">
        <authorList>
            <person name="Nunn A."/>
            <person name="Chopra R."/>
            <person name="Nunn A."/>
            <person name="Contreras Garrido A."/>
        </authorList>
    </citation>
    <scope>NUCLEOTIDE SEQUENCE [LARGE SCALE GENOMIC DNA]</scope>
</reference>
<feature type="domain" description="Peptidase C1A papain C-terminal" evidence="6">
    <location>
        <begin position="58"/>
        <end position="262"/>
    </location>
</feature>
<dbReference type="GO" id="GO:0008234">
    <property type="term" value="F:cysteine-type peptidase activity"/>
    <property type="evidence" value="ECO:0007669"/>
    <property type="project" value="UniProtKB-KW"/>
</dbReference>
<proteinExistence type="inferred from homology"/>
<evidence type="ECO:0000259" key="6">
    <source>
        <dbReference type="SMART" id="SM00645"/>
    </source>
</evidence>